<accession>A0A067M5V9</accession>
<gene>
    <name evidence="1" type="ORF">BOTBODRAFT_231340</name>
</gene>
<evidence type="ECO:0000313" key="1">
    <source>
        <dbReference type="EMBL" id="KDQ06961.1"/>
    </source>
</evidence>
<sequence length="62" mass="7313">MNVFEWHIASRCYAVASRSDEIFLYQPLPRSTKATTQSALAHCSRRSWCFTRSSERYARWVP</sequence>
<dbReference type="Proteomes" id="UP000027195">
    <property type="component" value="Unassembled WGS sequence"/>
</dbReference>
<organism evidence="1 2">
    <name type="scientific">Botryobasidium botryosum (strain FD-172 SS1)</name>
    <dbReference type="NCBI Taxonomy" id="930990"/>
    <lineage>
        <taxon>Eukaryota</taxon>
        <taxon>Fungi</taxon>
        <taxon>Dikarya</taxon>
        <taxon>Basidiomycota</taxon>
        <taxon>Agaricomycotina</taxon>
        <taxon>Agaricomycetes</taxon>
        <taxon>Cantharellales</taxon>
        <taxon>Botryobasidiaceae</taxon>
        <taxon>Botryobasidium</taxon>
    </lineage>
</organism>
<name>A0A067M5V9_BOTB1</name>
<proteinExistence type="predicted"/>
<keyword evidence="2" id="KW-1185">Reference proteome</keyword>
<dbReference type="HOGENOM" id="CLU_2903895_0_0_1"/>
<reference evidence="2" key="1">
    <citation type="journal article" date="2014" name="Proc. Natl. Acad. Sci. U.S.A.">
        <title>Extensive sampling of basidiomycete genomes demonstrates inadequacy of the white-rot/brown-rot paradigm for wood decay fungi.</title>
        <authorList>
            <person name="Riley R."/>
            <person name="Salamov A.A."/>
            <person name="Brown D.W."/>
            <person name="Nagy L.G."/>
            <person name="Floudas D."/>
            <person name="Held B.W."/>
            <person name="Levasseur A."/>
            <person name="Lombard V."/>
            <person name="Morin E."/>
            <person name="Otillar R."/>
            <person name="Lindquist E.A."/>
            <person name="Sun H."/>
            <person name="LaButti K.M."/>
            <person name="Schmutz J."/>
            <person name="Jabbour D."/>
            <person name="Luo H."/>
            <person name="Baker S.E."/>
            <person name="Pisabarro A.G."/>
            <person name="Walton J.D."/>
            <person name="Blanchette R.A."/>
            <person name="Henrissat B."/>
            <person name="Martin F."/>
            <person name="Cullen D."/>
            <person name="Hibbett D.S."/>
            <person name="Grigoriev I.V."/>
        </authorList>
    </citation>
    <scope>NUCLEOTIDE SEQUENCE [LARGE SCALE GENOMIC DNA]</scope>
    <source>
        <strain evidence="2">FD-172 SS1</strain>
    </source>
</reference>
<evidence type="ECO:0000313" key="2">
    <source>
        <dbReference type="Proteomes" id="UP000027195"/>
    </source>
</evidence>
<protein>
    <submittedName>
        <fullName evidence="1">Uncharacterized protein</fullName>
    </submittedName>
</protein>
<dbReference type="InParanoid" id="A0A067M5V9"/>
<dbReference type="AlphaFoldDB" id="A0A067M5V9"/>
<dbReference type="EMBL" id="KL198118">
    <property type="protein sequence ID" value="KDQ06961.1"/>
    <property type="molecule type" value="Genomic_DNA"/>
</dbReference>